<proteinExistence type="predicted"/>
<evidence type="ECO:0000313" key="3">
    <source>
        <dbReference type="Proteomes" id="UP000031523"/>
    </source>
</evidence>
<dbReference type="EMBL" id="CP010519">
    <property type="protein sequence ID" value="AJE82317.1"/>
    <property type="molecule type" value="Genomic_DNA"/>
</dbReference>
<gene>
    <name evidence="2" type="ORF">SLNWT_1941</name>
</gene>
<evidence type="ECO:0000256" key="1">
    <source>
        <dbReference type="SAM" id="MobiDB-lite"/>
    </source>
</evidence>
<sequence>MLFGPCRGGGPAEAAEETTGDGDSLSRATDFWKSRGSVTPFRSVLGTS</sequence>
<accession>A0A0B5EW60</accession>
<organism evidence="2 3">
    <name type="scientific">Streptomyces albus (strain ATCC 21838 / DSM 41398 / FERM P-419 / JCM 4703 / NBRC 107858)</name>
    <dbReference type="NCBI Taxonomy" id="1081613"/>
    <lineage>
        <taxon>Bacteria</taxon>
        <taxon>Bacillati</taxon>
        <taxon>Actinomycetota</taxon>
        <taxon>Actinomycetes</taxon>
        <taxon>Kitasatosporales</taxon>
        <taxon>Streptomycetaceae</taxon>
        <taxon>Streptomyces</taxon>
    </lineage>
</organism>
<dbReference type="Proteomes" id="UP000031523">
    <property type="component" value="Chromosome"/>
</dbReference>
<feature type="region of interest" description="Disordered" evidence="1">
    <location>
        <begin position="1"/>
        <end position="28"/>
    </location>
</feature>
<dbReference type="KEGG" id="sals:SLNWT_1941"/>
<keyword evidence="3" id="KW-1185">Reference proteome</keyword>
<dbReference type="AlphaFoldDB" id="A0A0B5EW60"/>
<evidence type="ECO:0000313" key="2">
    <source>
        <dbReference type="EMBL" id="AJE82317.1"/>
    </source>
</evidence>
<feature type="compositionally biased region" description="Gly residues" evidence="1">
    <location>
        <begin position="1"/>
        <end position="11"/>
    </location>
</feature>
<protein>
    <submittedName>
        <fullName evidence="2">Uncharacterized protein</fullName>
    </submittedName>
</protein>
<name>A0A0B5EW60_STRA4</name>
<reference evidence="2 3" key="1">
    <citation type="submission" date="2015-01" db="EMBL/GenBank/DDBJ databases">
        <title>Enhanced salinomycin production by adjusting the supply of polyketide extender units in Streptomyce albus DSM 41398.</title>
        <authorList>
            <person name="Lu C."/>
        </authorList>
    </citation>
    <scope>NUCLEOTIDE SEQUENCE [LARGE SCALE GENOMIC DNA]</scope>
    <source>
        <strain evidence="3">ATCC 21838 / DSM 41398 / FERM P-419 / JCM 4703 / NBRC 107858</strain>
    </source>
</reference>